<dbReference type="Pfam" id="PF12576">
    <property type="entry name" value="DUF3754"/>
    <property type="match status" value="1"/>
</dbReference>
<dbReference type="Proteomes" id="UP001445335">
    <property type="component" value="Unassembled WGS sequence"/>
</dbReference>
<evidence type="ECO:0000313" key="4">
    <source>
        <dbReference type="Proteomes" id="UP001445335"/>
    </source>
</evidence>
<evidence type="ECO:0000313" key="3">
    <source>
        <dbReference type="EMBL" id="KAK9839613.1"/>
    </source>
</evidence>
<dbReference type="PANTHER" id="PTHR33645">
    <property type="entry name" value="AMINOPEPTIDASE (DUF3754)"/>
    <property type="match status" value="1"/>
</dbReference>
<proteinExistence type="predicted"/>
<dbReference type="PANTHER" id="PTHR33645:SF11">
    <property type="entry name" value="AMINOPEPTIDASE (DUF3754)"/>
    <property type="match status" value="1"/>
</dbReference>
<feature type="region of interest" description="Disordered" evidence="1">
    <location>
        <begin position="1"/>
        <end position="28"/>
    </location>
</feature>
<evidence type="ECO:0000256" key="1">
    <source>
        <dbReference type="SAM" id="MobiDB-lite"/>
    </source>
</evidence>
<organism evidence="3 4">
    <name type="scientific">Elliptochloris bilobata</name>
    <dbReference type="NCBI Taxonomy" id="381761"/>
    <lineage>
        <taxon>Eukaryota</taxon>
        <taxon>Viridiplantae</taxon>
        <taxon>Chlorophyta</taxon>
        <taxon>core chlorophytes</taxon>
        <taxon>Trebouxiophyceae</taxon>
        <taxon>Trebouxiophyceae incertae sedis</taxon>
        <taxon>Elliptochloris clade</taxon>
        <taxon>Elliptochloris</taxon>
    </lineage>
</organism>
<keyword evidence="2" id="KW-1133">Transmembrane helix</keyword>
<dbReference type="AlphaFoldDB" id="A0AAW1S1V7"/>
<comment type="caution">
    <text evidence="3">The sequence shown here is derived from an EMBL/GenBank/DDBJ whole genome shotgun (WGS) entry which is preliminary data.</text>
</comment>
<dbReference type="EMBL" id="JALJOU010000015">
    <property type="protein sequence ID" value="KAK9839613.1"/>
    <property type="molecule type" value="Genomic_DNA"/>
</dbReference>
<keyword evidence="4" id="KW-1185">Reference proteome</keyword>
<accession>A0AAW1S1V7</accession>
<evidence type="ECO:0000256" key="2">
    <source>
        <dbReference type="SAM" id="Phobius"/>
    </source>
</evidence>
<reference evidence="3 4" key="1">
    <citation type="journal article" date="2024" name="Nat. Commun.">
        <title>Phylogenomics reveals the evolutionary origins of lichenization in chlorophyte algae.</title>
        <authorList>
            <person name="Puginier C."/>
            <person name="Libourel C."/>
            <person name="Otte J."/>
            <person name="Skaloud P."/>
            <person name="Haon M."/>
            <person name="Grisel S."/>
            <person name="Petersen M."/>
            <person name="Berrin J.G."/>
            <person name="Delaux P.M."/>
            <person name="Dal Grande F."/>
            <person name="Keller J."/>
        </authorList>
    </citation>
    <scope>NUCLEOTIDE SEQUENCE [LARGE SCALE GENOMIC DNA]</scope>
    <source>
        <strain evidence="3 4">SAG 245.80</strain>
    </source>
</reference>
<feature type="compositionally biased region" description="Low complexity" evidence="1">
    <location>
        <begin position="313"/>
        <end position="337"/>
    </location>
</feature>
<keyword evidence="2" id="KW-0472">Membrane</keyword>
<sequence length="696" mass="75238">MAPFIGGLEEKPSPKPKVLKAEDQKDQNKAVQTFMVPPERYIRTPSDELLEEATVTVKAKMGPDAAKTLEQIARLADCSSQYEFMSLRRQVKRDFLIFSLAAQNKTAPQRVGKPALTEAELDKREDACLDAFHRLLTAAHFRLLSPEDWATAQADAFTFTSPVDVRWEAMDPELLRRFWTRHAADRATAADISERVLVFHRGISNVRAQGLYINEKLDLLIQYLIVDPFQALYSRVFKRKARLPLGITMEGGASDQGYTTAGGPAPDNQGYAVSSPDPTKPPGAAPASAVPAPGAVAAGLPEDLTDWPHKPAEPGAATAAPPAAPAAAGATKSAATEVRAPRKPAAPASGGNGADEGGAGGAGSSTGHHTPDQVVQRTTLKQLMPDAAAVFRNLTSSVELREPAFRSVVVIYRRKGSAPGASDHGPMQELDPRLARRNIVVKRFDEIPMADIEMVFPDKRFYFKPLLLIQLSITILGGVIAAISSMVGKLSMGTVMTVVTLLAGRASQMYFTMNLARQQVVDQVTKALYEQTMDAQEGVTDWLLDQMAAQHVKELLLAYYLLLLADKPLTEAQLDEAIEAHLAAKFGEKLDFALEAAVPTLLQDGLFSRDGKGHLVAAPLEEAHAALLRKWRATDGSDLSACLPRGPRKTPATKQVPQGEKNTGKEAAATLGHEHGGLHLRDRLRGLFGSSSKKEE</sequence>
<feature type="compositionally biased region" description="Low complexity" evidence="1">
    <location>
        <begin position="285"/>
        <end position="299"/>
    </location>
</feature>
<dbReference type="InterPro" id="IPR022227">
    <property type="entry name" value="DUF3754"/>
</dbReference>
<gene>
    <name evidence="3" type="ORF">WJX81_000929</name>
</gene>
<protein>
    <submittedName>
        <fullName evidence="3">Uncharacterized protein</fullName>
    </submittedName>
</protein>
<feature type="compositionally biased region" description="Basic and acidic residues" evidence="1">
    <location>
        <begin position="8"/>
        <end position="28"/>
    </location>
</feature>
<keyword evidence="2" id="KW-0812">Transmembrane</keyword>
<feature type="transmembrane region" description="Helical" evidence="2">
    <location>
        <begin position="466"/>
        <end position="484"/>
    </location>
</feature>
<feature type="compositionally biased region" description="Gly residues" evidence="1">
    <location>
        <begin position="350"/>
        <end position="364"/>
    </location>
</feature>
<name>A0AAW1S1V7_9CHLO</name>
<feature type="region of interest" description="Disordered" evidence="1">
    <location>
        <begin position="639"/>
        <end position="676"/>
    </location>
</feature>
<feature type="region of interest" description="Disordered" evidence="1">
    <location>
        <begin position="248"/>
        <end position="371"/>
    </location>
</feature>